<dbReference type="Proteomes" id="UP001596105">
    <property type="component" value="Unassembled WGS sequence"/>
</dbReference>
<dbReference type="CDD" id="cd14488">
    <property type="entry name" value="CBM6-CBM35-CBM36_like_2"/>
    <property type="match status" value="1"/>
</dbReference>
<accession>A0ABW0LZJ0</accession>
<dbReference type="RefSeq" id="WP_378083179.1">
    <property type="nucleotide sequence ID" value="NZ_JBHSMH010000090.1"/>
</dbReference>
<feature type="non-terminal residue" evidence="3">
    <location>
        <position position="692"/>
    </location>
</feature>
<gene>
    <name evidence="3" type="ORF">ACFPPD_20995</name>
</gene>
<dbReference type="InterPro" id="IPR011044">
    <property type="entry name" value="Quino_amine_DH_bsu"/>
</dbReference>
<evidence type="ECO:0000259" key="2">
    <source>
        <dbReference type="Pfam" id="PF25275"/>
    </source>
</evidence>
<feature type="region of interest" description="Disordered" evidence="1">
    <location>
        <begin position="40"/>
        <end position="65"/>
    </location>
</feature>
<name>A0ABW0LZJ0_9BACL</name>
<evidence type="ECO:0000313" key="3">
    <source>
        <dbReference type="EMBL" id="MFC5471168.1"/>
    </source>
</evidence>
<feature type="domain" description="Golvesin/Xly CBD-like" evidence="2">
    <location>
        <begin position="586"/>
        <end position="691"/>
    </location>
</feature>
<dbReference type="Pfam" id="PF25275">
    <property type="entry name" value="Golvesin_C"/>
    <property type="match status" value="2"/>
</dbReference>
<sequence length="692" mass="75086">MKVLKKSRRLLGMSLVLAMFMVMLGQINIGVTHATLAIEGKDNTPTPTGMQKPDKGDEFTDPTYGTSVTRVTDPDEDGVGTFGRHIYSRSQAFNSNNTYMLIYSYSGPTYWHLYNANPPYNKIKSIAAPSIGTANAEPTWDPVNPNVFYYFSEGGQGAKLYSYNVATEQPEGPAYDFNSRIKAYWPTATAVSTKAEGSSSADGQYWAFVVMDAAYNKLGYITWDKQTDTILGHMSATSANGFIYADHVSMSPSGKYVVISVYGGPGAVQFDREFNQIRQVGAVGEHSDMALLPNGHDAYVSVVYSAQPDEGDVYFYDMETGVKTVLFDIFENGGNSAIHFSGKGYNKPGWILVSTFSPGIGQRWYYDKVFALELTANPRIYPLAHHHQIYNHDEPDENRRYFTEVQATVNRDFTKILFTSNWDVQSNDVDDYMINLSASDIPASGTTTPVSVIVDNAATTGVTKVGTWTTSTFETARYGADYLHDGGTHSVTLTPTLPSAGTYSVYMMWPAGSNRASNVPVDILHAGVTSTVTVNQTTGGNQQWNLLGTYTFSAGTGGNVKIRTTATNGYVMADAVKFVKDTSVSVTVDNAASTGVTKVGTWTTSTFDTNRYGADYLHNGGIKSVTFTPTLPSAGTYSVYMMWPAGTNRATNAPVDILHAGVTSTVTVNQTTGGNQQWNLLGTYTFSAGTGG</sequence>
<dbReference type="SUPFAM" id="SSF50969">
    <property type="entry name" value="YVTN repeat-like/Quinoprotein amine dehydrogenase"/>
    <property type="match status" value="1"/>
</dbReference>
<feature type="domain" description="Golvesin/Xly CBD-like" evidence="2">
    <location>
        <begin position="452"/>
        <end position="579"/>
    </location>
</feature>
<proteinExistence type="predicted"/>
<comment type="caution">
    <text evidence="3">The sequence shown here is derived from an EMBL/GenBank/DDBJ whole genome shotgun (WGS) entry which is preliminary data.</text>
</comment>
<organism evidence="3 4">
    <name type="scientific">Cohnella suwonensis</name>
    <dbReference type="NCBI Taxonomy" id="696072"/>
    <lineage>
        <taxon>Bacteria</taxon>
        <taxon>Bacillati</taxon>
        <taxon>Bacillota</taxon>
        <taxon>Bacilli</taxon>
        <taxon>Bacillales</taxon>
        <taxon>Paenibacillaceae</taxon>
        <taxon>Cohnella</taxon>
    </lineage>
</organism>
<evidence type="ECO:0000313" key="4">
    <source>
        <dbReference type="Proteomes" id="UP001596105"/>
    </source>
</evidence>
<dbReference type="InterPro" id="IPR033803">
    <property type="entry name" value="CBD-like_Golvesin-Xly"/>
</dbReference>
<dbReference type="EMBL" id="JBHSMH010000090">
    <property type="protein sequence ID" value="MFC5471168.1"/>
    <property type="molecule type" value="Genomic_DNA"/>
</dbReference>
<keyword evidence="4" id="KW-1185">Reference proteome</keyword>
<reference evidence="4" key="1">
    <citation type="journal article" date="2019" name="Int. J. Syst. Evol. Microbiol.">
        <title>The Global Catalogue of Microorganisms (GCM) 10K type strain sequencing project: providing services to taxonomists for standard genome sequencing and annotation.</title>
        <authorList>
            <consortium name="The Broad Institute Genomics Platform"/>
            <consortium name="The Broad Institute Genome Sequencing Center for Infectious Disease"/>
            <person name="Wu L."/>
            <person name="Ma J."/>
        </authorList>
    </citation>
    <scope>NUCLEOTIDE SEQUENCE [LARGE SCALE GENOMIC DNA]</scope>
    <source>
        <strain evidence="4">CCUG 57113</strain>
    </source>
</reference>
<protein>
    <recommendedName>
        <fullName evidence="2">Golvesin/Xly CBD-like domain-containing protein</fullName>
    </recommendedName>
</protein>
<evidence type="ECO:0000256" key="1">
    <source>
        <dbReference type="SAM" id="MobiDB-lite"/>
    </source>
</evidence>